<evidence type="ECO:0000256" key="2">
    <source>
        <dbReference type="ARBA" id="ARBA00022723"/>
    </source>
</evidence>
<dbReference type="PANTHER" id="PTHR46481">
    <property type="entry name" value="ZINC FINGER BED DOMAIN-CONTAINING PROTEIN 4"/>
    <property type="match status" value="1"/>
</dbReference>
<dbReference type="InterPro" id="IPR008906">
    <property type="entry name" value="HATC_C_dom"/>
</dbReference>
<dbReference type="OrthoDB" id="3935139at2759"/>
<dbReference type="GO" id="GO:0005634">
    <property type="term" value="C:nucleus"/>
    <property type="evidence" value="ECO:0007669"/>
    <property type="project" value="UniProtKB-SubCell"/>
</dbReference>
<dbReference type="InterPro" id="IPR052035">
    <property type="entry name" value="ZnF_BED_domain_contain"/>
</dbReference>
<keyword evidence="5" id="KW-0539">Nucleus</keyword>
<dbReference type="Proteomes" id="UP000243515">
    <property type="component" value="Unassembled WGS sequence"/>
</dbReference>
<dbReference type="GO" id="GO:0046983">
    <property type="term" value="F:protein dimerization activity"/>
    <property type="evidence" value="ECO:0007669"/>
    <property type="project" value="InterPro"/>
</dbReference>
<evidence type="ECO:0000256" key="5">
    <source>
        <dbReference type="ARBA" id="ARBA00023242"/>
    </source>
</evidence>
<comment type="caution">
    <text evidence="8">The sequence shown here is derived from an EMBL/GenBank/DDBJ whole genome shotgun (WGS) entry which is preliminary data.</text>
</comment>
<feature type="region of interest" description="Disordered" evidence="6">
    <location>
        <begin position="296"/>
        <end position="320"/>
    </location>
</feature>
<accession>A0A232LLX2</accession>
<feature type="compositionally biased region" description="Acidic residues" evidence="6">
    <location>
        <begin position="296"/>
        <end position="306"/>
    </location>
</feature>
<feature type="non-terminal residue" evidence="8">
    <location>
        <position position="1"/>
    </location>
</feature>
<evidence type="ECO:0000256" key="4">
    <source>
        <dbReference type="ARBA" id="ARBA00022833"/>
    </source>
</evidence>
<keyword evidence="9" id="KW-1185">Reference proteome</keyword>
<sequence length="320" mass="37509">NDTRWNSWFLLLDVVLDLQEHVEWYLRKYYDDMQDDYLDPNEWRILRETRAFLQPFWKITQLTEGRYATLDRTLFTMDVLHKHYTQAFQKHSGNHSLRSCIAASWAVFDKYYQLTDESPAYGAAMILHPSRRMAHIKKNWPKPWHKPVLDSVKTYWEDHYQGLPITTTTPELRDNLQPPDEYELLARELDVVSPAMRDLDEYKSFTAEPPVAIDCSPLAWWLREEQQQRYPRLSKMAVDILSIPAMSAEPERVFSGARRTISWDRCRLGSHTIERGECMKSWIKSGITQGIPVDLAGEEEKEEAGEMESWRCSTPGSSSS</sequence>
<evidence type="ECO:0000313" key="8">
    <source>
        <dbReference type="EMBL" id="OXV05114.1"/>
    </source>
</evidence>
<dbReference type="InterPro" id="IPR012337">
    <property type="entry name" value="RNaseH-like_sf"/>
</dbReference>
<keyword evidence="4" id="KW-0862">Zinc</keyword>
<evidence type="ECO:0000313" key="9">
    <source>
        <dbReference type="Proteomes" id="UP000243515"/>
    </source>
</evidence>
<evidence type="ECO:0000256" key="6">
    <source>
        <dbReference type="SAM" id="MobiDB-lite"/>
    </source>
</evidence>
<keyword evidence="2" id="KW-0479">Metal-binding</keyword>
<proteinExistence type="predicted"/>
<gene>
    <name evidence="8" type="ORF">Egran_07118</name>
</gene>
<dbReference type="SUPFAM" id="SSF53098">
    <property type="entry name" value="Ribonuclease H-like"/>
    <property type="match status" value="1"/>
</dbReference>
<dbReference type="GO" id="GO:0008270">
    <property type="term" value="F:zinc ion binding"/>
    <property type="evidence" value="ECO:0007669"/>
    <property type="project" value="UniProtKB-KW"/>
</dbReference>
<organism evidence="8 9">
    <name type="scientific">Elaphomyces granulatus</name>
    <dbReference type="NCBI Taxonomy" id="519963"/>
    <lineage>
        <taxon>Eukaryota</taxon>
        <taxon>Fungi</taxon>
        <taxon>Dikarya</taxon>
        <taxon>Ascomycota</taxon>
        <taxon>Pezizomycotina</taxon>
        <taxon>Eurotiomycetes</taxon>
        <taxon>Eurotiomycetidae</taxon>
        <taxon>Eurotiales</taxon>
        <taxon>Elaphomycetaceae</taxon>
        <taxon>Elaphomyces</taxon>
    </lineage>
</organism>
<evidence type="ECO:0000259" key="7">
    <source>
        <dbReference type="Pfam" id="PF05699"/>
    </source>
</evidence>
<dbReference type="AlphaFoldDB" id="A0A232LLX2"/>
<reference evidence="8 9" key="1">
    <citation type="journal article" date="2015" name="Environ. Microbiol.">
        <title>Metagenome sequence of Elaphomyces granulatus from sporocarp tissue reveals Ascomycota ectomycorrhizal fingerprints of genome expansion and a Proteobacteria-rich microbiome.</title>
        <authorList>
            <person name="Quandt C.A."/>
            <person name="Kohler A."/>
            <person name="Hesse C.N."/>
            <person name="Sharpton T.J."/>
            <person name="Martin F."/>
            <person name="Spatafora J.W."/>
        </authorList>
    </citation>
    <scope>NUCLEOTIDE SEQUENCE [LARGE SCALE GENOMIC DNA]</scope>
    <source>
        <strain evidence="8 9">OSC145934</strain>
    </source>
</reference>
<keyword evidence="3" id="KW-0863">Zinc-finger</keyword>
<feature type="compositionally biased region" description="Polar residues" evidence="6">
    <location>
        <begin position="311"/>
        <end position="320"/>
    </location>
</feature>
<dbReference type="PANTHER" id="PTHR46481:SF10">
    <property type="entry name" value="ZINC FINGER BED DOMAIN-CONTAINING PROTEIN 39"/>
    <property type="match status" value="1"/>
</dbReference>
<name>A0A232LLX2_9EURO</name>
<dbReference type="EMBL" id="NPHW01007767">
    <property type="protein sequence ID" value="OXV05114.1"/>
    <property type="molecule type" value="Genomic_DNA"/>
</dbReference>
<evidence type="ECO:0000256" key="3">
    <source>
        <dbReference type="ARBA" id="ARBA00022771"/>
    </source>
</evidence>
<feature type="domain" description="HAT C-terminal dimerisation" evidence="7">
    <location>
        <begin position="199"/>
        <end position="283"/>
    </location>
</feature>
<protein>
    <recommendedName>
        <fullName evidence="7">HAT C-terminal dimerisation domain-containing protein</fullName>
    </recommendedName>
</protein>
<evidence type="ECO:0000256" key="1">
    <source>
        <dbReference type="ARBA" id="ARBA00004123"/>
    </source>
</evidence>
<comment type="subcellular location">
    <subcellularLocation>
        <location evidence="1">Nucleus</location>
    </subcellularLocation>
</comment>
<dbReference type="Pfam" id="PF05699">
    <property type="entry name" value="Dimer_Tnp_hAT"/>
    <property type="match status" value="1"/>
</dbReference>